<accession>A0A934X8E8</accession>
<keyword evidence="2 6" id="KW-0698">rRNA processing</keyword>
<feature type="binding site" evidence="6">
    <location>
        <position position="89"/>
    </location>
    <ligand>
        <name>S-adenosyl-L-methionine</name>
        <dbReference type="ChEBI" id="CHEBI:59789"/>
    </ligand>
</feature>
<dbReference type="InterPro" id="IPR029063">
    <property type="entry name" value="SAM-dependent_MTases_sf"/>
</dbReference>
<dbReference type="Proteomes" id="UP000886632">
    <property type="component" value="Unassembled WGS sequence"/>
</dbReference>
<sequence length="272" mass="28408">MRRGRAAPAHRHQPGVTEVDVPVPPLSAAQVFGPREELARAYVGLLADTGISHGLIGPREVPRLWDRHVLNCAVIQELLPPNALCADIGSGAGLPGLALAIARPDITMHLVEPLQRRARWLDVAVAELGLSGVTVHCSRADALHGVLTVDVVTARAVAELATLGQWCLPLLPPGGRLLAIKGSKAEAELAEAWPALQRLGCQAGSVRECGGSMIDPPTRVVEVIAGSAPSSGKGRARPPSARAQQRKARAAAARRHRGGFSPTGADEASPSN</sequence>
<feature type="region of interest" description="Disordered" evidence="7">
    <location>
        <begin position="1"/>
        <end position="20"/>
    </location>
</feature>
<dbReference type="AlphaFoldDB" id="A0A934X8E8"/>
<protein>
    <recommendedName>
        <fullName evidence="6">Ribosomal RNA small subunit methyltransferase G</fullName>
        <ecNumber evidence="6">2.1.1.-</ecNumber>
    </recommendedName>
    <alternativeName>
        <fullName evidence="6">16S rRNA 7-methylguanosine methyltransferase</fullName>
        <shortName evidence="6">16S rRNA m7G methyltransferase</shortName>
    </alternativeName>
</protein>
<comment type="similarity">
    <text evidence="6">Belongs to the methyltransferase superfamily. RNA methyltransferase RsmG family.</text>
</comment>
<keyword evidence="5 6" id="KW-0949">S-adenosyl-L-methionine</keyword>
<comment type="caution">
    <text evidence="8">The sequence shown here is derived from an EMBL/GenBank/DDBJ whole genome shotgun (WGS) entry which is preliminary data.</text>
</comment>
<dbReference type="NCBIfam" id="TIGR00138">
    <property type="entry name" value="rsmG_gidB"/>
    <property type="match status" value="1"/>
</dbReference>
<dbReference type="PANTHER" id="PTHR31760">
    <property type="entry name" value="S-ADENOSYL-L-METHIONINE-DEPENDENT METHYLTRANSFERASES SUPERFAMILY PROTEIN"/>
    <property type="match status" value="1"/>
</dbReference>
<reference evidence="8 10" key="1">
    <citation type="submission" date="2020-10" db="EMBL/GenBank/DDBJ databases">
        <title>Connecting structure to function with the recovery of over 1000 high-quality activated sludge metagenome-assembled genomes encoding full-length rRNA genes using long-read sequencing.</title>
        <authorList>
            <person name="Singleton C.M."/>
            <person name="Petriglieri F."/>
            <person name="Kristensen J.M."/>
            <person name="Kirkegaard R.H."/>
            <person name="Michaelsen T.Y."/>
            <person name="Andersen M.H."/>
            <person name="Karst S.M."/>
            <person name="Dueholm M.S."/>
            <person name="Nielsen P.H."/>
            <person name="Albertsen M."/>
        </authorList>
    </citation>
    <scope>NUCLEOTIDE SEQUENCE [LARGE SCALE GENOMIC DNA]</scope>
    <source>
        <strain evidence="8">AalE_18-Q3-R2-46_BAT3C.188</strain>
        <strain evidence="9">Ribe_18-Q3-R11-54_MAXAC.001</strain>
    </source>
</reference>
<evidence type="ECO:0000313" key="9">
    <source>
        <dbReference type="EMBL" id="MBL0003146.1"/>
    </source>
</evidence>
<name>A0A934X8E8_9MICO</name>
<evidence type="ECO:0000256" key="5">
    <source>
        <dbReference type="ARBA" id="ARBA00022691"/>
    </source>
</evidence>
<dbReference type="HAMAP" id="MF_00074">
    <property type="entry name" value="16SrRNA_methyltr_G"/>
    <property type="match status" value="1"/>
</dbReference>
<keyword evidence="3 6" id="KW-0489">Methyltransferase</keyword>
<feature type="binding site" evidence="6">
    <location>
        <position position="94"/>
    </location>
    <ligand>
        <name>S-adenosyl-L-methionine</name>
        <dbReference type="ChEBI" id="CHEBI:59789"/>
    </ligand>
</feature>
<dbReference type="EC" id="2.1.1.-" evidence="6"/>
<dbReference type="Pfam" id="PF02527">
    <property type="entry name" value="GidB"/>
    <property type="match status" value="1"/>
</dbReference>
<evidence type="ECO:0000313" key="8">
    <source>
        <dbReference type="EMBL" id="MBK6302279.1"/>
    </source>
</evidence>
<feature type="region of interest" description="Disordered" evidence="7">
    <location>
        <begin position="226"/>
        <end position="272"/>
    </location>
</feature>
<comment type="subcellular location">
    <subcellularLocation>
        <location evidence="6">Cytoplasm</location>
    </subcellularLocation>
</comment>
<dbReference type="GO" id="GO:0005829">
    <property type="term" value="C:cytosol"/>
    <property type="evidence" value="ECO:0007669"/>
    <property type="project" value="TreeGrafter"/>
</dbReference>
<evidence type="ECO:0000256" key="2">
    <source>
        <dbReference type="ARBA" id="ARBA00022552"/>
    </source>
</evidence>
<dbReference type="EMBL" id="JADIXZ010000009">
    <property type="protein sequence ID" value="MBK6302279.1"/>
    <property type="molecule type" value="Genomic_DNA"/>
</dbReference>
<keyword evidence="1 6" id="KW-0963">Cytoplasm</keyword>
<dbReference type="InterPro" id="IPR003682">
    <property type="entry name" value="rRNA_ssu_MeTfrase_G"/>
</dbReference>
<dbReference type="Proteomes" id="UP000718281">
    <property type="component" value="Unassembled WGS sequence"/>
</dbReference>
<organism evidence="8 10">
    <name type="scientific">Candidatus Phosphoribacter hodrii</name>
    <dbReference type="NCBI Taxonomy" id="2953743"/>
    <lineage>
        <taxon>Bacteria</taxon>
        <taxon>Bacillati</taxon>
        <taxon>Actinomycetota</taxon>
        <taxon>Actinomycetes</taxon>
        <taxon>Micrococcales</taxon>
        <taxon>Dermatophilaceae</taxon>
        <taxon>Candidatus Phosphoribacter</taxon>
    </lineage>
</organism>
<feature type="compositionally biased region" description="Basic residues" evidence="7">
    <location>
        <begin position="1"/>
        <end position="13"/>
    </location>
</feature>
<evidence type="ECO:0000256" key="1">
    <source>
        <dbReference type="ARBA" id="ARBA00022490"/>
    </source>
</evidence>
<evidence type="ECO:0000256" key="7">
    <source>
        <dbReference type="SAM" id="MobiDB-lite"/>
    </source>
</evidence>
<dbReference type="PANTHER" id="PTHR31760:SF0">
    <property type="entry name" value="S-ADENOSYL-L-METHIONINE-DEPENDENT METHYLTRANSFERASES SUPERFAMILY PROTEIN"/>
    <property type="match status" value="1"/>
</dbReference>
<feature type="binding site" evidence="6">
    <location>
        <position position="155"/>
    </location>
    <ligand>
        <name>S-adenosyl-L-methionine</name>
        <dbReference type="ChEBI" id="CHEBI:59789"/>
    </ligand>
</feature>
<comment type="function">
    <text evidence="6">Specifically methylates the N7 position of a guanine in 16S rRNA.</text>
</comment>
<proteinExistence type="inferred from homology"/>
<evidence type="ECO:0000256" key="4">
    <source>
        <dbReference type="ARBA" id="ARBA00022679"/>
    </source>
</evidence>
<dbReference type="SUPFAM" id="SSF53335">
    <property type="entry name" value="S-adenosyl-L-methionine-dependent methyltransferases"/>
    <property type="match status" value="1"/>
</dbReference>
<dbReference type="CDD" id="cd02440">
    <property type="entry name" value="AdoMet_MTases"/>
    <property type="match status" value="1"/>
</dbReference>
<dbReference type="Gene3D" id="3.40.50.150">
    <property type="entry name" value="Vaccinia Virus protein VP39"/>
    <property type="match status" value="1"/>
</dbReference>
<evidence type="ECO:0000256" key="3">
    <source>
        <dbReference type="ARBA" id="ARBA00022603"/>
    </source>
</evidence>
<dbReference type="GO" id="GO:0070043">
    <property type="term" value="F:rRNA (guanine-N7-)-methyltransferase activity"/>
    <property type="evidence" value="ECO:0007669"/>
    <property type="project" value="UniProtKB-UniRule"/>
</dbReference>
<evidence type="ECO:0000313" key="10">
    <source>
        <dbReference type="Proteomes" id="UP000718281"/>
    </source>
</evidence>
<feature type="compositionally biased region" description="Basic residues" evidence="7">
    <location>
        <begin position="244"/>
        <end position="258"/>
    </location>
</feature>
<comment type="caution">
    <text evidence="6">Lacks conserved residue(s) required for the propagation of feature annotation.</text>
</comment>
<keyword evidence="4 6" id="KW-0808">Transferase</keyword>
<evidence type="ECO:0000256" key="6">
    <source>
        <dbReference type="HAMAP-Rule" id="MF_00074"/>
    </source>
</evidence>
<dbReference type="EMBL" id="JADKGK010000009">
    <property type="protein sequence ID" value="MBL0003146.1"/>
    <property type="molecule type" value="Genomic_DNA"/>
</dbReference>
<gene>
    <name evidence="6 8" type="primary">rsmG</name>
    <name evidence="8" type="ORF">IPF40_15025</name>
    <name evidence="9" type="ORF">IPP00_03875</name>
</gene>